<feature type="region of interest" description="Disordered" evidence="1">
    <location>
        <begin position="1"/>
        <end position="29"/>
    </location>
</feature>
<accession>A0A448XMS9</accession>
<proteinExistence type="predicted"/>
<reference evidence="2" key="1">
    <citation type="submission" date="2018-11" db="EMBL/GenBank/DDBJ databases">
        <authorList>
            <consortium name="Pathogen Informatics"/>
        </authorList>
    </citation>
    <scope>NUCLEOTIDE SEQUENCE</scope>
</reference>
<dbReference type="GO" id="GO:0016020">
    <property type="term" value="C:membrane"/>
    <property type="evidence" value="ECO:0007669"/>
    <property type="project" value="InterPro"/>
</dbReference>
<evidence type="ECO:0000313" key="2">
    <source>
        <dbReference type="EMBL" id="VEL40520.1"/>
    </source>
</evidence>
<dbReference type="CDD" id="cd11304">
    <property type="entry name" value="Cadherin_repeat"/>
    <property type="match status" value="1"/>
</dbReference>
<protein>
    <recommendedName>
        <fullName evidence="4">Cadherin domain-containing protein</fullName>
    </recommendedName>
</protein>
<comment type="caution">
    <text evidence="2">The sequence shown here is derived from an EMBL/GenBank/DDBJ whole genome shotgun (WGS) entry which is preliminary data.</text>
</comment>
<evidence type="ECO:0000313" key="3">
    <source>
        <dbReference type="Proteomes" id="UP000784294"/>
    </source>
</evidence>
<name>A0A448XMS9_9PLAT</name>
<gene>
    <name evidence="2" type="ORF">PXEA_LOCUS33960</name>
</gene>
<sequence>STDRNKVEHRSKLHEKLEGEAEGTLHDHEGDREILDEQGNDGAIFTIDPSTGLVLLARQLLRGVRNYLLVIGVHDMGRPIQRNASVTVNVHVQVSAEI</sequence>
<evidence type="ECO:0000256" key="1">
    <source>
        <dbReference type="SAM" id="MobiDB-lite"/>
    </source>
</evidence>
<dbReference type="Gene3D" id="2.60.40.60">
    <property type="entry name" value="Cadherins"/>
    <property type="match status" value="1"/>
</dbReference>
<dbReference type="OrthoDB" id="9045962at2759"/>
<organism evidence="2 3">
    <name type="scientific">Protopolystoma xenopodis</name>
    <dbReference type="NCBI Taxonomy" id="117903"/>
    <lineage>
        <taxon>Eukaryota</taxon>
        <taxon>Metazoa</taxon>
        <taxon>Spiralia</taxon>
        <taxon>Lophotrochozoa</taxon>
        <taxon>Platyhelminthes</taxon>
        <taxon>Monogenea</taxon>
        <taxon>Polyopisthocotylea</taxon>
        <taxon>Polystomatidea</taxon>
        <taxon>Polystomatidae</taxon>
        <taxon>Protopolystoma</taxon>
    </lineage>
</organism>
<evidence type="ECO:0008006" key="4">
    <source>
        <dbReference type="Google" id="ProtNLM"/>
    </source>
</evidence>
<dbReference type="AlphaFoldDB" id="A0A448XMS9"/>
<feature type="non-terminal residue" evidence="2">
    <location>
        <position position="1"/>
    </location>
</feature>
<dbReference type="InterPro" id="IPR015919">
    <property type="entry name" value="Cadherin-like_sf"/>
</dbReference>
<dbReference type="EMBL" id="CAAALY010265239">
    <property type="protein sequence ID" value="VEL40520.1"/>
    <property type="molecule type" value="Genomic_DNA"/>
</dbReference>
<keyword evidence="3" id="KW-1185">Reference proteome</keyword>
<dbReference type="Proteomes" id="UP000784294">
    <property type="component" value="Unassembled WGS sequence"/>
</dbReference>
<dbReference type="GO" id="GO:0005509">
    <property type="term" value="F:calcium ion binding"/>
    <property type="evidence" value="ECO:0007669"/>
    <property type="project" value="InterPro"/>
</dbReference>
<dbReference type="SUPFAM" id="SSF49313">
    <property type="entry name" value="Cadherin-like"/>
    <property type="match status" value="1"/>
</dbReference>